<dbReference type="InterPro" id="IPR009100">
    <property type="entry name" value="AcylCoA_DH/oxidase_NM_dom_sf"/>
</dbReference>
<comment type="caution">
    <text evidence="3">The sequence shown here is derived from an EMBL/GenBank/DDBJ whole genome shotgun (WGS) entry which is preliminary data.</text>
</comment>
<dbReference type="Gene3D" id="1.20.140.10">
    <property type="entry name" value="Butyryl-CoA Dehydrogenase, subunit A, domain 3"/>
    <property type="match status" value="1"/>
</dbReference>
<dbReference type="SUPFAM" id="SSF47203">
    <property type="entry name" value="Acyl-CoA dehydrogenase C-terminal domain-like"/>
    <property type="match status" value="1"/>
</dbReference>
<dbReference type="InterPro" id="IPR050741">
    <property type="entry name" value="Acyl-CoA_dehydrogenase"/>
</dbReference>
<dbReference type="PANTHER" id="PTHR48083">
    <property type="entry name" value="MEDIUM-CHAIN SPECIFIC ACYL-COA DEHYDROGENASE, MITOCHONDRIAL-RELATED"/>
    <property type="match status" value="1"/>
</dbReference>
<evidence type="ECO:0000256" key="1">
    <source>
        <dbReference type="ARBA" id="ARBA00023002"/>
    </source>
</evidence>
<protein>
    <recommendedName>
        <fullName evidence="2">Acyl-CoA dehydrogenase C-terminal domain-containing protein</fullName>
    </recommendedName>
</protein>
<feature type="domain" description="Acyl-CoA dehydrogenase C-terminal" evidence="2">
    <location>
        <begin position="158"/>
        <end position="275"/>
    </location>
</feature>
<dbReference type="InterPro" id="IPR013107">
    <property type="entry name" value="Acyl-CoA_DH_C"/>
</dbReference>
<organism evidence="3 4">
    <name type="scientific">Amycolatopsis minnesotensis</name>
    <dbReference type="NCBI Taxonomy" id="337894"/>
    <lineage>
        <taxon>Bacteria</taxon>
        <taxon>Bacillati</taxon>
        <taxon>Actinomycetota</taxon>
        <taxon>Actinomycetes</taxon>
        <taxon>Pseudonocardiales</taxon>
        <taxon>Pseudonocardiaceae</taxon>
        <taxon>Amycolatopsis</taxon>
    </lineage>
</organism>
<keyword evidence="4" id="KW-1185">Reference proteome</keyword>
<proteinExistence type="predicted"/>
<accession>A0ABN2RQE4</accession>
<evidence type="ECO:0000259" key="2">
    <source>
        <dbReference type="Pfam" id="PF08028"/>
    </source>
</evidence>
<gene>
    <name evidence="3" type="ORF">GCM10009754_54540</name>
</gene>
<evidence type="ECO:0000313" key="3">
    <source>
        <dbReference type="EMBL" id="GAA1972933.1"/>
    </source>
</evidence>
<reference evidence="3 4" key="1">
    <citation type="journal article" date="2019" name="Int. J. Syst. Evol. Microbiol.">
        <title>The Global Catalogue of Microorganisms (GCM) 10K type strain sequencing project: providing services to taxonomists for standard genome sequencing and annotation.</title>
        <authorList>
            <consortium name="The Broad Institute Genomics Platform"/>
            <consortium name="The Broad Institute Genome Sequencing Center for Infectious Disease"/>
            <person name="Wu L."/>
            <person name="Ma J."/>
        </authorList>
    </citation>
    <scope>NUCLEOTIDE SEQUENCE [LARGE SCALE GENOMIC DNA]</scope>
    <source>
        <strain evidence="3 4">JCM 14545</strain>
    </source>
</reference>
<dbReference type="InterPro" id="IPR046373">
    <property type="entry name" value="Acyl-CoA_Oxase/DH_mid-dom_sf"/>
</dbReference>
<dbReference type="Pfam" id="PF08028">
    <property type="entry name" value="Acyl-CoA_dh_2"/>
    <property type="match status" value="1"/>
</dbReference>
<dbReference type="EMBL" id="BAAANN010000023">
    <property type="protein sequence ID" value="GAA1972933.1"/>
    <property type="molecule type" value="Genomic_DNA"/>
</dbReference>
<dbReference type="InterPro" id="IPR036250">
    <property type="entry name" value="AcylCo_DH-like_C"/>
</dbReference>
<evidence type="ECO:0000313" key="4">
    <source>
        <dbReference type="Proteomes" id="UP001501116"/>
    </source>
</evidence>
<dbReference type="Proteomes" id="UP001501116">
    <property type="component" value="Unassembled WGS sequence"/>
</dbReference>
<dbReference type="PANTHER" id="PTHR48083:SF5">
    <property type="entry name" value="NRGC PROTEIN"/>
    <property type="match status" value="1"/>
</dbReference>
<sequence>MSLLSRTREIEELSCSDGSAGLLAAAEGSAVLAAADPAAVAEVAGYLTASADTGGVLTARPGGGYLIAGKWDAVPAIARAGWFALAAEADGDPTARALVLLSAAELTARPVPEPFGLVAAETGEVVVDGIVVPAHRIVDLQAGIAAGFPLLSTRFPATAAVALGLARGGLGCFLDFARKRSRNGAIKPMIDDHTIQVELTRLVTGLRAARHLLHDEIAGVGERMGTGQRVRIAAASWHAYRAARAVVEFAFEKSGGSALYDGSAIQRIWCDLSALDRLGIFGVAAERAISLAQLGRYVTPGDI</sequence>
<dbReference type="SUPFAM" id="SSF56645">
    <property type="entry name" value="Acyl-CoA dehydrogenase NM domain-like"/>
    <property type="match status" value="1"/>
</dbReference>
<dbReference type="Gene3D" id="2.40.110.10">
    <property type="entry name" value="Butyryl-CoA Dehydrogenase, subunit A, domain 2"/>
    <property type="match status" value="1"/>
</dbReference>
<keyword evidence="1" id="KW-0560">Oxidoreductase</keyword>
<name>A0ABN2RQE4_9PSEU</name>